<evidence type="ECO:0000313" key="2">
    <source>
        <dbReference type="Proteomes" id="UP001208570"/>
    </source>
</evidence>
<proteinExistence type="predicted"/>
<keyword evidence="2" id="KW-1185">Reference proteome</keyword>
<name>A0AAD9J4M5_9ANNE</name>
<organism evidence="1 2">
    <name type="scientific">Paralvinella palmiformis</name>
    <dbReference type="NCBI Taxonomy" id="53620"/>
    <lineage>
        <taxon>Eukaryota</taxon>
        <taxon>Metazoa</taxon>
        <taxon>Spiralia</taxon>
        <taxon>Lophotrochozoa</taxon>
        <taxon>Annelida</taxon>
        <taxon>Polychaeta</taxon>
        <taxon>Sedentaria</taxon>
        <taxon>Canalipalpata</taxon>
        <taxon>Terebellida</taxon>
        <taxon>Terebelliformia</taxon>
        <taxon>Alvinellidae</taxon>
        <taxon>Paralvinella</taxon>
    </lineage>
</organism>
<gene>
    <name evidence="1" type="ORF">LSH36_633g00005</name>
</gene>
<protein>
    <submittedName>
        <fullName evidence="1">Uncharacterized protein</fullName>
    </submittedName>
</protein>
<sequence length="170" mass="18422">MNSKYREVPRYKPTNGRFKGVSTGAIAAREAEQARERAIEAELGITHFSFIAAGLLTAAVFFDGTAWATTGWGYAEQDGEYTQVGLWQICRGQLETSPTSRSGLLGDRDTGLPGQKDVECVFPTNVRQEADGNVRSILLSSFGCAGSSAWCDDEICMRPGSAICDGVVRW</sequence>
<evidence type="ECO:0000313" key="1">
    <source>
        <dbReference type="EMBL" id="KAK2146072.1"/>
    </source>
</evidence>
<reference evidence="1" key="1">
    <citation type="journal article" date="2023" name="Mol. Biol. Evol.">
        <title>Third-Generation Sequencing Reveals the Adaptive Role of the Epigenome in Three Deep-Sea Polychaetes.</title>
        <authorList>
            <person name="Perez M."/>
            <person name="Aroh O."/>
            <person name="Sun Y."/>
            <person name="Lan Y."/>
            <person name="Juniper S.K."/>
            <person name="Young C.R."/>
            <person name="Angers B."/>
            <person name="Qian P.Y."/>
        </authorList>
    </citation>
    <scope>NUCLEOTIDE SEQUENCE</scope>
    <source>
        <strain evidence="1">P08H-3</strain>
    </source>
</reference>
<dbReference type="Proteomes" id="UP001208570">
    <property type="component" value="Unassembled WGS sequence"/>
</dbReference>
<comment type="caution">
    <text evidence="1">The sequence shown here is derived from an EMBL/GenBank/DDBJ whole genome shotgun (WGS) entry which is preliminary data.</text>
</comment>
<accession>A0AAD9J4M5</accession>
<dbReference type="EMBL" id="JAODUP010000634">
    <property type="protein sequence ID" value="KAK2146072.1"/>
    <property type="molecule type" value="Genomic_DNA"/>
</dbReference>
<dbReference type="AlphaFoldDB" id="A0AAD9J4M5"/>